<protein>
    <submittedName>
        <fullName evidence="5">Predicted DNA binding protein, contains HTH domain</fullName>
    </submittedName>
</protein>
<keyword evidence="1" id="KW-0805">Transcription regulation</keyword>
<dbReference type="InterPro" id="IPR007050">
    <property type="entry name" value="HTH_bacterioopsin"/>
</dbReference>
<dbReference type="EMBL" id="FOZK01000002">
    <property type="protein sequence ID" value="SFR99905.1"/>
    <property type="molecule type" value="Genomic_DNA"/>
</dbReference>
<evidence type="ECO:0000313" key="6">
    <source>
        <dbReference type="Proteomes" id="UP000199062"/>
    </source>
</evidence>
<keyword evidence="6" id="KW-1185">Reference proteome</keyword>
<organism evidence="5 6">
    <name type="scientific">Halomicrobium zhouii</name>
    <dbReference type="NCBI Taxonomy" id="767519"/>
    <lineage>
        <taxon>Archaea</taxon>
        <taxon>Methanobacteriati</taxon>
        <taxon>Methanobacteriota</taxon>
        <taxon>Stenosarchaea group</taxon>
        <taxon>Halobacteria</taxon>
        <taxon>Halobacteriales</taxon>
        <taxon>Haloarculaceae</taxon>
        <taxon>Halomicrobium</taxon>
    </lineage>
</organism>
<gene>
    <name evidence="5" type="ORF">SAMN05216559_2279</name>
</gene>
<dbReference type="PANTHER" id="PTHR34236">
    <property type="entry name" value="DIMETHYL SULFOXIDE REDUCTASE TRANSCRIPTIONAL ACTIVATOR"/>
    <property type="match status" value="1"/>
</dbReference>
<sequence>MAVIAEFSVDHVDFALSEIFETCPDATVELDRVVPTDEALLPYFWVWDADADAVAELVGREGTVSRLELVDEVEGGGLFRAWWTREMGGILQAMATSDLTLRKAVGSADDWLFELRAEHPSALSAFQRYLTEIDVEASLVRLHELDEDATTGRYNLTPEQHEALQTAYDRGYYQQPAEVDLESLAAELGISRSAFSARLKRGYRNLIEATIAHEQDPDAER</sequence>
<accession>A0A1I6L8V3</accession>
<dbReference type="Pfam" id="PF15915">
    <property type="entry name" value="BAT"/>
    <property type="match status" value="1"/>
</dbReference>
<dbReference type="AlphaFoldDB" id="A0A1I6L8V3"/>
<feature type="domain" description="Bacterioopsin transcriptional activator GAF and HTH associated" evidence="4">
    <location>
        <begin position="6"/>
        <end position="152"/>
    </location>
</feature>
<name>A0A1I6L8V3_9EURY</name>
<dbReference type="Pfam" id="PF04967">
    <property type="entry name" value="HTH_10"/>
    <property type="match status" value="1"/>
</dbReference>
<dbReference type="PANTHER" id="PTHR34236:SF1">
    <property type="entry name" value="DIMETHYL SULFOXIDE REDUCTASE TRANSCRIPTIONAL ACTIVATOR"/>
    <property type="match status" value="1"/>
</dbReference>
<dbReference type="Proteomes" id="UP000199062">
    <property type="component" value="Unassembled WGS sequence"/>
</dbReference>
<feature type="domain" description="HTH bat-type" evidence="3">
    <location>
        <begin position="156"/>
        <end position="208"/>
    </location>
</feature>
<proteinExistence type="predicted"/>
<reference evidence="5 6" key="1">
    <citation type="submission" date="2016-10" db="EMBL/GenBank/DDBJ databases">
        <authorList>
            <person name="de Groot N.N."/>
        </authorList>
    </citation>
    <scope>NUCLEOTIDE SEQUENCE [LARGE SCALE GENOMIC DNA]</scope>
    <source>
        <strain evidence="5 6">CGMCC 1.10457</strain>
    </source>
</reference>
<dbReference type="STRING" id="767519.SAMN05216559_2279"/>
<evidence type="ECO:0000256" key="2">
    <source>
        <dbReference type="ARBA" id="ARBA00023163"/>
    </source>
</evidence>
<dbReference type="OrthoDB" id="202021at2157"/>
<dbReference type="RefSeq" id="WP_177227419.1">
    <property type="nucleotide sequence ID" value="NZ_FOZK01000002.1"/>
</dbReference>
<dbReference type="InterPro" id="IPR031803">
    <property type="entry name" value="BAT_GAF/HTH-assoc"/>
</dbReference>
<evidence type="ECO:0000256" key="1">
    <source>
        <dbReference type="ARBA" id="ARBA00023015"/>
    </source>
</evidence>
<evidence type="ECO:0000259" key="4">
    <source>
        <dbReference type="Pfam" id="PF15915"/>
    </source>
</evidence>
<keyword evidence="2" id="KW-0804">Transcription</keyword>
<evidence type="ECO:0000259" key="3">
    <source>
        <dbReference type="Pfam" id="PF04967"/>
    </source>
</evidence>
<evidence type="ECO:0000313" key="5">
    <source>
        <dbReference type="EMBL" id="SFR99905.1"/>
    </source>
</evidence>